<evidence type="ECO:0000256" key="6">
    <source>
        <dbReference type="ARBA" id="ARBA00022967"/>
    </source>
</evidence>
<evidence type="ECO:0000256" key="11">
    <source>
        <dbReference type="ARBA" id="ARBA00023136"/>
    </source>
</evidence>
<evidence type="ECO:0000256" key="10">
    <source>
        <dbReference type="ARBA" id="ARBA00023075"/>
    </source>
</evidence>
<keyword evidence="11 12" id="KW-0472">Membrane</keyword>
<keyword evidence="6 12" id="KW-1278">Translocase</keyword>
<keyword evidence="3 12" id="KW-0874">Quinone</keyword>
<dbReference type="OrthoDB" id="9808559at2"/>
<proteinExistence type="inferred from homology"/>
<evidence type="ECO:0000256" key="12">
    <source>
        <dbReference type="HAMAP-Rule" id="MF_01351"/>
    </source>
</evidence>
<name>A0A2U3QEV2_9BACT</name>
<dbReference type="GO" id="GO:0051539">
    <property type="term" value="F:4 iron, 4 sulfur cluster binding"/>
    <property type="evidence" value="ECO:0007669"/>
    <property type="project" value="UniProtKB-KW"/>
</dbReference>
<dbReference type="SUPFAM" id="SSF54862">
    <property type="entry name" value="4Fe-4S ferredoxins"/>
    <property type="match status" value="1"/>
</dbReference>
<comment type="function">
    <text evidence="12">NDH-1 shuttles electrons from NADH, via FMN and iron-sulfur (Fe-S) centers, to quinones in the respiratory chain. The immediate electron acceptor for the enzyme in this species is believed to be ubiquinone. Couples the redox reaction to proton translocation (for every two electrons transferred, four hydrogen ions are translocated across the cytoplasmic membrane), and thus conserves the redox energy in a proton gradient.</text>
</comment>
<dbReference type="AlphaFoldDB" id="A0A2U3QEV2"/>
<evidence type="ECO:0000256" key="5">
    <source>
        <dbReference type="ARBA" id="ARBA00022737"/>
    </source>
</evidence>
<comment type="subunit">
    <text evidence="12">NDH-1 is composed of 14 different subunits. Subunits NuoA, H, J, K, L, M, N constitute the membrane sector of the complex.</text>
</comment>
<evidence type="ECO:0000256" key="4">
    <source>
        <dbReference type="ARBA" id="ARBA00022723"/>
    </source>
</evidence>
<evidence type="ECO:0000256" key="9">
    <source>
        <dbReference type="ARBA" id="ARBA00023027"/>
    </source>
</evidence>
<keyword evidence="15" id="KW-1185">Reference proteome</keyword>
<dbReference type="HAMAP" id="MF_01351">
    <property type="entry name" value="NDH1_NuoI"/>
    <property type="match status" value="1"/>
</dbReference>
<dbReference type="InterPro" id="IPR010226">
    <property type="entry name" value="NADH_quinone_OxRdtase_chainI"/>
</dbReference>
<evidence type="ECO:0000256" key="3">
    <source>
        <dbReference type="ARBA" id="ARBA00022719"/>
    </source>
</evidence>
<dbReference type="Proteomes" id="UP000245125">
    <property type="component" value="Unassembled WGS sequence"/>
</dbReference>
<reference evidence="15" key="1">
    <citation type="submission" date="2018-03" db="EMBL/GenBank/DDBJ databases">
        <authorList>
            <person name="Zecchin S."/>
        </authorList>
    </citation>
    <scope>NUCLEOTIDE SEQUENCE [LARGE SCALE GENOMIC DNA]</scope>
</reference>
<comment type="catalytic activity">
    <reaction evidence="12">
        <text>a quinone + NADH + 5 H(+)(in) = a quinol + NAD(+) + 4 H(+)(out)</text>
        <dbReference type="Rhea" id="RHEA:57888"/>
        <dbReference type="ChEBI" id="CHEBI:15378"/>
        <dbReference type="ChEBI" id="CHEBI:24646"/>
        <dbReference type="ChEBI" id="CHEBI:57540"/>
        <dbReference type="ChEBI" id="CHEBI:57945"/>
        <dbReference type="ChEBI" id="CHEBI:132124"/>
    </reaction>
</comment>
<feature type="binding site" evidence="12">
    <location>
        <position position="112"/>
    </location>
    <ligand>
        <name>[4Fe-4S] cluster</name>
        <dbReference type="ChEBI" id="CHEBI:49883"/>
        <label>1</label>
    </ligand>
</feature>
<sequence>MKSGNLIRKVFFVEILKGLAFTLKTMLFTKPVTRRYPKVKVPALPGFRGLHALAKNEEGKIKCVGCGLCGAYCPSKCIYIYTSEGEDHAKVVDRYEIDVLRCVFCGFCVEACPFGAITLSEHYEYSNYKREDFYMTKDKLLGNWDKYFAGPKGERYFKDFWQPKSENFTGGQDQAMFSKVKVKEKK</sequence>
<dbReference type="PROSITE" id="PS00198">
    <property type="entry name" value="4FE4S_FER_1"/>
    <property type="match status" value="1"/>
</dbReference>
<keyword evidence="7 12" id="KW-0408">Iron</keyword>
<comment type="similarity">
    <text evidence="12">Belongs to the complex I 23 kDa subunit family.</text>
</comment>
<organism evidence="14 15">
    <name type="scientific">Candidatus Sulfobium mesophilum</name>
    <dbReference type="NCBI Taxonomy" id="2016548"/>
    <lineage>
        <taxon>Bacteria</taxon>
        <taxon>Pseudomonadati</taxon>
        <taxon>Nitrospirota</taxon>
        <taxon>Nitrospiria</taxon>
        <taxon>Nitrospirales</taxon>
        <taxon>Nitrospiraceae</taxon>
        <taxon>Candidatus Sulfobium</taxon>
    </lineage>
</organism>
<dbReference type="InterPro" id="IPR017896">
    <property type="entry name" value="4Fe4S_Fe-S-bd"/>
</dbReference>
<evidence type="ECO:0000256" key="7">
    <source>
        <dbReference type="ARBA" id="ARBA00023004"/>
    </source>
</evidence>
<feature type="domain" description="4Fe-4S ferredoxin-type" evidence="13">
    <location>
        <begin position="93"/>
        <end position="122"/>
    </location>
</feature>
<dbReference type="PANTHER" id="PTHR10849:SF24">
    <property type="entry name" value="NADH-QUINONE OXIDOREDUCTASE SUBUNIT I 2"/>
    <property type="match status" value="1"/>
</dbReference>
<evidence type="ECO:0000313" key="14">
    <source>
        <dbReference type="EMBL" id="SPP99956.1"/>
    </source>
</evidence>
<dbReference type="NCBIfam" id="NF004538">
    <property type="entry name" value="PRK05888.1-4"/>
    <property type="match status" value="1"/>
</dbReference>
<evidence type="ECO:0000256" key="2">
    <source>
        <dbReference type="ARBA" id="ARBA00022485"/>
    </source>
</evidence>
<keyword evidence="10 12" id="KW-0830">Ubiquinone</keyword>
<keyword evidence="14" id="KW-0560">Oxidoreductase</keyword>
<feature type="binding site" evidence="12">
    <location>
        <position position="69"/>
    </location>
    <ligand>
        <name>[4Fe-4S] cluster</name>
        <dbReference type="ChEBI" id="CHEBI:49883"/>
        <label>1</label>
    </ligand>
</feature>
<evidence type="ECO:0000256" key="8">
    <source>
        <dbReference type="ARBA" id="ARBA00023014"/>
    </source>
</evidence>
<feature type="domain" description="4Fe-4S ferredoxin-type" evidence="13">
    <location>
        <begin position="51"/>
        <end position="83"/>
    </location>
</feature>
<comment type="subcellular location">
    <subcellularLocation>
        <location evidence="12">Cell membrane</location>
        <topology evidence="12">Peripheral membrane protein</topology>
    </subcellularLocation>
</comment>
<protein>
    <recommendedName>
        <fullName evidence="12">NADH-quinone oxidoreductase subunit I</fullName>
        <ecNumber evidence="12">7.1.1.-</ecNumber>
    </recommendedName>
    <alternativeName>
        <fullName evidence="12">NADH dehydrogenase I subunit I</fullName>
    </alternativeName>
    <alternativeName>
        <fullName evidence="12">NDH-1 subunit I</fullName>
    </alternativeName>
</protein>
<comment type="cofactor">
    <cofactor evidence="12">
        <name>[4Fe-4S] cluster</name>
        <dbReference type="ChEBI" id="CHEBI:49883"/>
    </cofactor>
    <text evidence="12">Binds 2 [4Fe-4S] clusters per subunit.</text>
</comment>
<dbReference type="PROSITE" id="PS51379">
    <property type="entry name" value="4FE4S_FER_2"/>
    <property type="match status" value="2"/>
</dbReference>
<dbReference type="GO" id="GO:0005886">
    <property type="term" value="C:plasma membrane"/>
    <property type="evidence" value="ECO:0007669"/>
    <property type="project" value="UniProtKB-SubCell"/>
</dbReference>
<keyword evidence="1 12" id="KW-1003">Cell membrane</keyword>
<keyword evidence="4 12" id="KW-0479">Metal-binding</keyword>
<gene>
    <name evidence="12 14" type="primary">nuoI</name>
    <name evidence="14" type="ORF">NBG4_140016</name>
</gene>
<dbReference type="EC" id="7.1.1.-" evidence="12"/>
<evidence type="ECO:0000259" key="13">
    <source>
        <dbReference type="PROSITE" id="PS51379"/>
    </source>
</evidence>
<dbReference type="NCBIfam" id="TIGR01971">
    <property type="entry name" value="NuoI"/>
    <property type="match status" value="1"/>
</dbReference>
<dbReference type="Gene3D" id="3.30.70.3270">
    <property type="match status" value="1"/>
</dbReference>
<evidence type="ECO:0000313" key="15">
    <source>
        <dbReference type="Proteomes" id="UP000245125"/>
    </source>
</evidence>
<dbReference type="InterPro" id="IPR017900">
    <property type="entry name" value="4Fe4S_Fe_S_CS"/>
</dbReference>
<keyword evidence="5" id="KW-0677">Repeat</keyword>
<feature type="binding site" evidence="12">
    <location>
        <position position="105"/>
    </location>
    <ligand>
        <name>[4Fe-4S] cluster</name>
        <dbReference type="ChEBI" id="CHEBI:49883"/>
        <label>2</label>
    </ligand>
</feature>
<keyword evidence="2 12" id="KW-0004">4Fe-4S</keyword>
<feature type="binding site" evidence="12">
    <location>
        <position position="63"/>
    </location>
    <ligand>
        <name>[4Fe-4S] cluster</name>
        <dbReference type="ChEBI" id="CHEBI:49883"/>
        <label>1</label>
    </ligand>
</feature>
<dbReference type="GO" id="GO:0050136">
    <property type="term" value="F:NADH dehydrogenase (quinone) (non-electrogenic) activity"/>
    <property type="evidence" value="ECO:0007669"/>
    <property type="project" value="UniProtKB-UniRule"/>
</dbReference>
<accession>A0A2U3QEV2</accession>
<dbReference type="GO" id="GO:0005506">
    <property type="term" value="F:iron ion binding"/>
    <property type="evidence" value="ECO:0007669"/>
    <property type="project" value="UniProtKB-UniRule"/>
</dbReference>
<dbReference type="PANTHER" id="PTHR10849">
    <property type="entry name" value="NADH DEHYDROGENASE UBIQUINONE IRON-SULFUR PROTEIN 8, MITOCHONDRIAL"/>
    <property type="match status" value="1"/>
</dbReference>
<feature type="binding site" evidence="12">
    <location>
        <position position="102"/>
    </location>
    <ligand>
        <name>[4Fe-4S] cluster</name>
        <dbReference type="ChEBI" id="CHEBI:49883"/>
        <label>2</label>
    </ligand>
</feature>
<keyword evidence="8 12" id="KW-0411">Iron-sulfur</keyword>
<feature type="binding site" evidence="12">
    <location>
        <position position="108"/>
    </location>
    <ligand>
        <name>[4Fe-4S] cluster</name>
        <dbReference type="ChEBI" id="CHEBI:49883"/>
        <label>2</label>
    </ligand>
</feature>
<dbReference type="Pfam" id="PF12838">
    <property type="entry name" value="Fer4_7"/>
    <property type="match status" value="1"/>
</dbReference>
<keyword evidence="9 12" id="KW-0520">NAD</keyword>
<feature type="binding site" evidence="12">
    <location>
        <position position="66"/>
    </location>
    <ligand>
        <name>[4Fe-4S] cluster</name>
        <dbReference type="ChEBI" id="CHEBI:49883"/>
        <label>1</label>
    </ligand>
</feature>
<feature type="binding site" evidence="12">
    <location>
        <position position="73"/>
    </location>
    <ligand>
        <name>[4Fe-4S] cluster</name>
        <dbReference type="ChEBI" id="CHEBI:49883"/>
        <label>2</label>
    </ligand>
</feature>
<evidence type="ECO:0000256" key="1">
    <source>
        <dbReference type="ARBA" id="ARBA00022475"/>
    </source>
</evidence>
<dbReference type="GO" id="GO:0048038">
    <property type="term" value="F:quinone binding"/>
    <property type="evidence" value="ECO:0007669"/>
    <property type="project" value="UniProtKB-KW"/>
</dbReference>
<dbReference type="EMBL" id="OUUY01000046">
    <property type="protein sequence ID" value="SPP99956.1"/>
    <property type="molecule type" value="Genomic_DNA"/>
</dbReference>